<evidence type="ECO:0000313" key="4">
    <source>
        <dbReference type="Proteomes" id="UP000682843"/>
    </source>
</evidence>
<evidence type="ECO:0000313" key="3">
    <source>
        <dbReference type="EMBL" id="QUS40390.1"/>
    </source>
</evidence>
<keyword evidence="4" id="KW-1185">Reference proteome</keyword>
<dbReference type="Proteomes" id="UP000682843">
    <property type="component" value="Chromosome"/>
</dbReference>
<dbReference type="RefSeq" id="WP_211908972.1">
    <property type="nucleotide sequence ID" value="NZ_CP036498.1"/>
</dbReference>
<gene>
    <name evidence="3" type="ORF">RPMA_17275</name>
</gene>
<feature type="coiled-coil region" evidence="1">
    <location>
        <begin position="60"/>
        <end position="87"/>
    </location>
</feature>
<sequence length="87" mass="10295">MDERRKQPRDTENFDAASAREQKTLTIERGSRTLSADILWSRDNVIGVSFREARSDDTRDSDLDERVRRSEMKKRELQEEIQRLLGK</sequence>
<organism evidence="3 4">
    <name type="scientific">Tardiphaga alba</name>
    <dbReference type="NCBI Taxonomy" id="340268"/>
    <lineage>
        <taxon>Bacteria</taxon>
        <taxon>Pseudomonadati</taxon>
        <taxon>Pseudomonadota</taxon>
        <taxon>Alphaproteobacteria</taxon>
        <taxon>Hyphomicrobiales</taxon>
        <taxon>Nitrobacteraceae</taxon>
        <taxon>Tardiphaga</taxon>
    </lineage>
</organism>
<feature type="region of interest" description="Disordered" evidence="2">
    <location>
        <begin position="1"/>
        <end position="23"/>
    </location>
</feature>
<evidence type="ECO:0000256" key="2">
    <source>
        <dbReference type="SAM" id="MobiDB-lite"/>
    </source>
</evidence>
<reference evidence="3 4" key="1">
    <citation type="submission" date="2019-02" db="EMBL/GenBank/DDBJ databases">
        <title>Emended description of the genus Rhodopseudomonas and description of Rhodopseudomonas albus sp. nov., a non-phototrophic, heavy-metal-tolerant bacterium isolated from garden soil.</title>
        <authorList>
            <person name="Bao Z."/>
            <person name="Cao W.W."/>
            <person name="Sato Y."/>
            <person name="Nishizawa T."/>
            <person name="Zhao J."/>
            <person name="Guo Y."/>
            <person name="Ohta H."/>
        </authorList>
    </citation>
    <scope>NUCLEOTIDE SEQUENCE [LARGE SCALE GENOMIC DNA]</scope>
    <source>
        <strain evidence="3 4">SK50-23</strain>
    </source>
</reference>
<proteinExistence type="predicted"/>
<protein>
    <submittedName>
        <fullName evidence="3">Uncharacterized protein</fullName>
    </submittedName>
</protein>
<keyword evidence="1" id="KW-0175">Coiled coil</keyword>
<evidence type="ECO:0000256" key="1">
    <source>
        <dbReference type="SAM" id="Coils"/>
    </source>
</evidence>
<dbReference type="EMBL" id="CP036498">
    <property type="protein sequence ID" value="QUS40390.1"/>
    <property type="molecule type" value="Genomic_DNA"/>
</dbReference>
<accession>A0ABX8ADC7</accession>
<name>A0ABX8ADC7_9BRAD</name>